<dbReference type="SUPFAM" id="SSF51905">
    <property type="entry name" value="FAD/NAD(P)-binding domain"/>
    <property type="match status" value="1"/>
</dbReference>
<dbReference type="AlphaFoldDB" id="A0A0C3S3C0"/>
<organism evidence="2 3">
    <name type="scientific">Phlebiopsis gigantea (strain 11061_1 CR5-6)</name>
    <name type="common">White-rot fungus</name>
    <name type="synonym">Peniophora gigantea</name>
    <dbReference type="NCBI Taxonomy" id="745531"/>
    <lineage>
        <taxon>Eukaryota</taxon>
        <taxon>Fungi</taxon>
        <taxon>Dikarya</taxon>
        <taxon>Basidiomycota</taxon>
        <taxon>Agaricomycotina</taxon>
        <taxon>Agaricomycetes</taxon>
        <taxon>Polyporales</taxon>
        <taxon>Phanerochaetaceae</taxon>
        <taxon>Phlebiopsis</taxon>
    </lineage>
</organism>
<dbReference type="PRINTS" id="PR00411">
    <property type="entry name" value="PNDRDTASEI"/>
</dbReference>
<dbReference type="Gene3D" id="3.50.50.60">
    <property type="entry name" value="FAD/NAD(P)-binding domain"/>
    <property type="match status" value="2"/>
</dbReference>
<dbReference type="Pfam" id="PF13738">
    <property type="entry name" value="Pyr_redox_3"/>
    <property type="match status" value="1"/>
</dbReference>
<dbReference type="EMBL" id="KN840579">
    <property type="protein sequence ID" value="KIP04307.1"/>
    <property type="molecule type" value="Genomic_DNA"/>
</dbReference>
<gene>
    <name evidence="2" type="ORF">PHLGIDRAFT_109739</name>
</gene>
<dbReference type="HOGENOM" id="CLU_015676_1_0_1"/>
<keyword evidence="3" id="KW-1185">Reference proteome</keyword>
<sequence>MSSTSSSLPTLDKLGTVPPQDLDADSVGHAWIREFSASVAARDVDNLVLRLLYAEPWWRDLFALTWDIRTFQGREKIRTFLHDRLAETLFSSVQFLKATFQTPYPDLAWILVQFSFETAVGLGRGDARLVYCSDGYWRAVTVYTNLEGLKGHPERTGVHRDFNPDHGNWTARREEERSFSDKDPEVLIIGGGQSGLEAAARLNTLGVSNLVVERNSRIGDSWRTRYESLSLHGPIWQNPLPYLPFPPSWPIFIPAAKFANWLEFYADTLDINVWTSTSATRVVRDEKENKWVVSLRCDGLSERIMRVDHVVLAAGYPFKWTKFPGEADFGGEIIYSFDFRSAKDLVGKKVVVIGACASAHDAASDCADRGIDVTMYQRSSTFVMSIDKGMMRTSAASEWEAAPTEDVDRNKHSLPVHFVKHLARRSAELIRADDSEMLEGLRAAGYRTNEGEENTGPYFHLLRGGGYYLDRGACQQIIDGNIKVKSGGEIERYTSTGIRFSDGSELDADVVIIATGFDDVRVLIRDLAGAAVAAKVPPLWHLNDEGEITTVYRDLEAVPNMWTILGNLAYCRFFSKHVALQIKAKQEGVFGSRYSALSTEDATAA</sequence>
<dbReference type="OrthoDB" id="74360at2759"/>
<dbReference type="PANTHER" id="PTHR43539">
    <property type="entry name" value="FLAVIN-BINDING MONOOXYGENASE-LIKE PROTEIN (AFU_ORTHOLOGUE AFUA_4G09220)"/>
    <property type="match status" value="1"/>
</dbReference>
<evidence type="ECO:0000313" key="2">
    <source>
        <dbReference type="EMBL" id="KIP04307.1"/>
    </source>
</evidence>
<dbReference type="GO" id="GO:0050660">
    <property type="term" value="F:flavin adenine dinucleotide binding"/>
    <property type="evidence" value="ECO:0007669"/>
    <property type="project" value="TreeGrafter"/>
</dbReference>
<dbReference type="Proteomes" id="UP000053257">
    <property type="component" value="Unassembled WGS sequence"/>
</dbReference>
<dbReference type="InterPro" id="IPR036188">
    <property type="entry name" value="FAD/NAD-bd_sf"/>
</dbReference>
<evidence type="ECO:0000256" key="1">
    <source>
        <dbReference type="ARBA" id="ARBA00023002"/>
    </source>
</evidence>
<dbReference type="GO" id="GO:0004497">
    <property type="term" value="F:monooxygenase activity"/>
    <property type="evidence" value="ECO:0007669"/>
    <property type="project" value="TreeGrafter"/>
</dbReference>
<dbReference type="InterPro" id="IPR050982">
    <property type="entry name" value="Auxin_biosynth/cation_transpt"/>
</dbReference>
<reference evidence="2 3" key="1">
    <citation type="journal article" date="2014" name="PLoS Genet.">
        <title>Analysis of the Phlebiopsis gigantea genome, transcriptome and secretome provides insight into its pioneer colonization strategies of wood.</title>
        <authorList>
            <person name="Hori C."/>
            <person name="Ishida T."/>
            <person name="Igarashi K."/>
            <person name="Samejima M."/>
            <person name="Suzuki H."/>
            <person name="Master E."/>
            <person name="Ferreira P."/>
            <person name="Ruiz-Duenas F.J."/>
            <person name="Held B."/>
            <person name="Canessa P."/>
            <person name="Larrondo L.F."/>
            <person name="Schmoll M."/>
            <person name="Druzhinina I.S."/>
            <person name="Kubicek C.P."/>
            <person name="Gaskell J.A."/>
            <person name="Kersten P."/>
            <person name="St John F."/>
            <person name="Glasner J."/>
            <person name="Sabat G."/>
            <person name="Splinter BonDurant S."/>
            <person name="Syed K."/>
            <person name="Yadav J."/>
            <person name="Mgbeahuruike A.C."/>
            <person name="Kovalchuk A."/>
            <person name="Asiegbu F.O."/>
            <person name="Lackner G."/>
            <person name="Hoffmeister D."/>
            <person name="Rencoret J."/>
            <person name="Gutierrez A."/>
            <person name="Sun H."/>
            <person name="Lindquist E."/>
            <person name="Barry K."/>
            <person name="Riley R."/>
            <person name="Grigoriev I.V."/>
            <person name="Henrissat B."/>
            <person name="Kues U."/>
            <person name="Berka R.M."/>
            <person name="Martinez A.T."/>
            <person name="Covert S.F."/>
            <person name="Blanchette R.A."/>
            <person name="Cullen D."/>
        </authorList>
    </citation>
    <scope>NUCLEOTIDE SEQUENCE [LARGE SCALE GENOMIC DNA]</scope>
    <source>
        <strain evidence="2 3">11061_1 CR5-6</strain>
    </source>
</reference>
<evidence type="ECO:0000313" key="3">
    <source>
        <dbReference type="Proteomes" id="UP000053257"/>
    </source>
</evidence>
<protein>
    <recommendedName>
        <fullName evidence="4">FAD/NAD(P)-binding domain-containing protein</fullName>
    </recommendedName>
</protein>
<keyword evidence="1" id="KW-0560">Oxidoreductase</keyword>
<evidence type="ECO:0008006" key="4">
    <source>
        <dbReference type="Google" id="ProtNLM"/>
    </source>
</evidence>
<dbReference type="PANTHER" id="PTHR43539:SF26">
    <property type="entry name" value="MONOOXYGENASE, PUTATIVE-RELATED"/>
    <property type="match status" value="1"/>
</dbReference>
<proteinExistence type="predicted"/>
<accession>A0A0C3S3C0</accession>
<dbReference type="STRING" id="745531.A0A0C3S3C0"/>
<name>A0A0C3S3C0_PHLG1</name>